<gene>
    <name evidence="7" type="ORF">ACFYU5_34695</name>
</gene>
<keyword evidence="8" id="KW-1185">Reference proteome</keyword>
<comment type="similarity">
    <text evidence="1">Belongs to the LysR transcriptional regulatory family.</text>
</comment>
<dbReference type="CDD" id="cd08414">
    <property type="entry name" value="PBP2_LTTR_aromatics_like"/>
    <property type="match status" value="1"/>
</dbReference>
<dbReference type="Proteomes" id="UP001601442">
    <property type="component" value="Unassembled WGS sequence"/>
</dbReference>
<dbReference type="Pfam" id="PF00126">
    <property type="entry name" value="HTH_1"/>
    <property type="match status" value="1"/>
</dbReference>
<dbReference type="InterPro" id="IPR000847">
    <property type="entry name" value="LysR_HTH_N"/>
</dbReference>
<dbReference type="EMBL" id="JBIAMT010000010">
    <property type="protein sequence ID" value="MFF0501588.1"/>
    <property type="molecule type" value="Genomic_DNA"/>
</dbReference>
<dbReference type="InterPro" id="IPR036388">
    <property type="entry name" value="WH-like_DNA-bd_sf"/>
</dbReference>
<evidence type="ECO:0000256" key="4">
    <source>
        <dbReference type="ARBA" id="ARBA00023159"/>
    </source>
</evidence>
<protein>
    <submittedName>
        <fullName evidence="7">LysR substrate-binding domain-containing protein</fullName>
    </submittedName>
</protein>
<dbReference type="InterPro" id="IPR005119">
    <property type="entry name" value="LysR_subst-bd"/>
</dbReference>
<dbReference type="SUPFAM" id="SSF46785">
    <property type="entry name" value="Winged helix' DNA-binding domain"/>
    <property type="match status" value="1"/>
</dbReference>
<dbReference type="Gene3D" id="1.10.10.10">
    <property type="entry name" value="Winged helix-like DNA-binding domain superfamily/Winged helix DNA-binding domain"/>
    <property type="match status" value="1"/>
</dbReference>
<keyword evidence="5" id="KW-0804">Transcription</keyword>
<evidence type="ECO:0000313" key="7">
    <source>
        <dbReference type="EMBL" id="MFF0501588.1"/>
    </source>
</evidence>
<evidence type="ECO:0000259" key="6">
    <source>
        <dbReference type="PROSITE" id="PS50931"/>
    </source>
</evidence>
<evidence type="ECO:0000313" key="8">
    <source>
        <dbReference type="Proteomes" id="UP001601442"/>
    </source>
</evidence>
<reference evidence="7 8" key="1">
    <citation type="submission" date="2024-10" db="EMBL/GenBank/DDBJ databases">
        <title>The Natural Products Discovery Center: Release of the First 8490 Sequenced Strains for Exploring Actinobacteria Biosynthetic Diversity.</title>
        <authorList>
            <person name="Kalkreuter E."/>
            <person name="Kautsar S.A."/>
            <person name="Yang D."/>
            <person name="Bader C.D."/>
            <person name="Teijaro C.N."/>
            <person name="Fluegel L."/>
            <person name="Davis C.M."/>
            <person name="Simpson J.R."/>
            <person name="Lauterbach L."/>
            <person name="Steele A.D."/>
            <person name="Gui C."/>
            <person name="Meng S."/>
            <person name="Li G."/>
            <person name="Viehrig K."/>
            <person name="Ye F."/>
            <person name="Su P."/>
            <person name="Kiefer A.F."/>
            <person name="Nichols A."/>
            <person name="Cepeda A.J."/>
            <person name="Yan W."/>
            <person name="Fan B."/>
            <person name="Jiang Y."/>
            <person name="Adhikari A."/>
            <person name="Zheng C.-J."/>
            <person name="Schuster L."/>
            <person name="Cowan T.M."/>
            <person name="Smanski M.J."/>
            <person name="Chevrette M.G."/>
            <person name="De Carvalho L.P.S."/>
            <person name="Shen B."/>
        </authorList>
    </citation>
    <scope>NUCLEOTIDE SEQUENCE [LARGE SCALE GENOMIC DNA]</scope>
    <source>
        <strain evidence="7 8">NPDC004119</strain>
    </source>
</reference>
<dbReference type="RefSeq" id="WP_195023385.1">
    <property type="nucleotide sequence ID" value="NZ_JBIAMT010000010.1"/>
</dbReference>
<comment type="caution">
    <text evidence="7">The sequence shown here is derived from an EMBL/GenBank/DDBJ whole genome shotgun (WGS) entry which is preliminary data.</text>
</comment>
<dbReference type="InterPro" id="IPR036390">
    <property type="entry name" value="WH_DNA-bd_sf"/>
</dbReference>
<feature type="domain" description="HTH lysR-type" evidence="6">
    <location>
        <begin position="1"/>
        <end position="58"/>
    </location>
</feature>
<dbReference type="Pfam" id="PF03466">
    <property type="entry name" value="LysR_substrate"/>
    <property type="match status" value="1"/>
</dbReference>
<evidence type="ECO:0000256" key="5">
    <source>
        <dbReference type="ARBA" id="ARBA00023163"/>
    </source>
</evidence>
<dbReference type="PANTHER" id="PTHR30346">
    <property type="entry name" value="TRANSCRIPTIONAL DUAL REGULATOR HCAR-RELATED"/>
    <property type="match status" value="1"/>
</dbReference>
<accession>A0ABW6PEJ3</accession>
<evidence type="ECO:0000256" key="2">
    <source>
        <dbReference type="ARBA" id="ARBA00023015"/>
    </source>
</evidence>
<dbReference type="PROSITE" id="PS50931">
    <property type="entry name" value="HTH_LYSR"/>
    <property type="match status" value="1"/>
</dbReference>
<keyword evidence="2" id="KW-0805">Transcription regulation</keyword>
<dbReference type="PANTHER" id="PTHR30346:SF0">
    <property type="entry name" value="HCA OPERON TRANSCRIPTIONAL ACTIVATOR HCAR"/>
    <property type="match status" value="1"/>
</dbReference>
<keyword evidence="4" id="KW-0010">Activator</keyword>
<name>A0ABW6PEJ3_9NOCA</name>
<organism evidence="7 8">
    <name type="scientific">Nocardia aobensis</name>
    <dbReference type="NCBI Taxonomy" id="257277"/>
    <lineage>
        <taxon>Bacteria</taxon>
        <taxon>Bacillati</taxon>
        <taxon>Actinomycetota</taxon>
        <taxon>Actinomycetes</taxon>
        <taxon>Mycobacteriales</taxon>
        <taxon>Nocardiaceae</taxon>
        <taxon>Nocardia</taxon>
    </lineage>
</organism>
<dbReference type="Gene3D" id="3.40.190.10">
    <property type="entry name" value="Periplasmic binding protein-like II"/>
    <property type="match status" value="2"/>
</dbReference>
<proteinExistence type="inferred from homology"/>
<evidence type="ECO:0000256" key="3">
    <source>
        <dbReference type="ARBA" id="ARBA00023125"/>
    </source>
</evidence>
<evidence type="ECO:0000256" key="1">
    <source>
        <dbReference type="ARBA" id="ARBA00009437"/>
    </source>
</evidence>
<sequence length="307" mass="34233">MEVRHLRYFLAVAEHLHYGRAAKALNMAQPPLSQQIRRLESVLQLELFERSSRRVALTEEGRFLVDAAREVVGQADHFENLAQALRLGEAGRLRIGFAATAMNWGLALKLREFRSMYPAADVIAHQMAVADQAIALQDDRIDLAFTVGGLNYENLEVIDLAEEPMRVVLPTDHRLSGETSIRLADLSAETFLGYRFDDHLEDIIAAACYRAGFTPRVSFQGAQSHTLLHMVSAGYGLGLLPACDAKMQADGVVFVDLEPPIPTVRISVVRHWRRLTPLGARMLELLDADGSPEAPHSNQQYRFPLEP</sequence>
<keyword evidence="3" id="KW-0238">DNA-binding</keyword>
<dbReference type="PRINTS" id="PR00039">
    <property type="entry name" value="HTHLYSR"/>
</dbReference>
<dbReference type="SUPFAM" id="SSF53850">
    <property type="entry name" value="Periplasmic binding protein-like II"/>
    <property type="match status" value="1"/>
</dbReference>